<keyword evidence="4" id="KW-1185">Reference proteome</keyword>
<proteinExistence type="predicted"/>
<feature type="transmembrane region" description="Helical" evidence="2">
    <location>
        <begin position="101"/>
        <end position="120"/>
    </location>
</feature>
<organism evidence="3 4">
    <name type="scientific">Turnera subulata</name>
    <dbReference type="NCBI Taxonomy" id="218843"/>
    <lineage>
        <taxon>Eukaryota</taxon>
        <taxon>Viridiplantae</taxon>
        <taxon>Streptophyta</taxon>
        <taxon>Embryophyta</taxon>
        <taxon>Tracheophyta</taxon>
        <taxon>Spermatophyta</taxon>
        <taxon>Magnoliopsida</taxon>
        <taxon>eudicotyledons</taxon>
        <taxon>Gunneridae</taxon>
        <taxon>Pentapetalae</taxon>
        <taxon>rosids</taxon>
        <taxon>fabids</taxon>
        <taxon>Malpighiales</taxon>
        <taxon>Passifloraceae</taxon>
        <taxon>Turnera</taxon>
    </lineage>
</organism>
<dbReference type="PANTHER" id="PTHR31963:SF2">
    <property type="entry name" value="ZINC FINGER CONSTANS-LIKE PROTEIN (DUF3537)"/>
    <property type="match status" value="1"/>
</dbReference>
<evidence type="ECO:0000313" key="3">
    <source>
        <dbReference type="EMBL" id="KAJ4839391.1"/>
    </source>
</evidence>
<feature type="transmembrane region" description="Helical" evidence="2">
    <location>
        <begin position="288"/>
        <end position="308"/>
    </location>
</feature>
<feature type="transmembrane region" description="Helical" evidence="2">
    <location>
        <begin position="398"/>
        <end position="416"/>
    </location>
</feature>
<keyword evidence="2" id="KW-0472">Membrane</keyword>
<sequence>MGDTHIQIDKPPLPTPLLNSTQNQANHQPESLDRDIDLHRALQRLETFLTFLGFNQSTVSSFVLSWTVFTLVGVVLPVSILELSQCSGCEKYQIKDFELEIVASQACLAAVSLICLSHNLRKYGIRKFLFVDRCSGYSAHLTKAYIQQIKNSIRLLVLSSLPCFILKFVREVIRICNVQHESWWLSAAILFGLTVSWIYVSTISLSASILFHIICNLQVIHFADYAKLLERESDVLVLIEEHILLRYHLSKISHRFRIFLLLQFTVVTTSQCMSLFRTTGYRGLITAVNGGDFAVSSVVQVAGIILSLHAATRISHRALAIASLASRWHAMVTCTSSDSSHSPPRVSSSSGNLEVANPQKLLNINYSESDLESLDYISMPTNTQLESYMVSYQKRQSFVLYLQNNPGGITIFGWTVDRALVNTIFFIQLTLVTFVLGKTLVFTSK</sequence>
<dbReference type="Pfam" id="PF12056">
    <property type="entry name" value="DUF3537"/>
    <property type="match status" value="1"/>
</dbReference>
<dbReference type="PANTHER" id="PTHR31963">
    <property type="entry name" value="RAS GUANINE NUCLEOTIDE EXCHANGE FACTOR K"/>
    <property type="match status" value="1"/>
</dbReference>
<evidence type="ECO:0000313" key="4">
    <source>
        <dbReference type="Proteomes" id="UP001141552"/>
    </source>
</evidence>
<evidence type="ECO:0000256" key="1">
    <source>
        <dbReference type="SAM" id="MobiDB-lite"/>
    </source>
</evidence>
<accession>A0A9Q0FZW7</accession>
<gene>
    <name evidence="3" type="ORF">Tsubulata_016843</name>
</gene>
<dbReference type="Proteomes" id="UP001141552">
    <property type="component" value="Unassembled WGS sequence"/>
</dbReference>
<dbReference type="OrthoDB" id="1897957at2759"/>
<feature type="compositionally biased region" description="Polar residues" evidence="1">
    <location>
        <begin position="17"/>
        <end position="29"/>
    </location>
</feature>
<feature type="transmembrane region" description="Helical" evidence="2">
    <location>
        <begin position="256"/>
        <end position="276"/>
    </location>
</feature>
<comment type="caution">
    <text evidence="3">The sequence shown here is derived from an EMBL/GenBank/DDBJ whole genome shotgun (WGS) entry which is preliminary data.</text>
</comment>
<keyword evidence="2" id="KW-1133">Transmembrane helix</keyword>
<reference evidence="3" key="2">
    <citation type="journal article" date="2023" name="Plants (Basel)">
        <title>Annotation of the Turnera subulata (Passifloraceae) Draft Genome Reveals the S-Locus Evolved after the Divergence of Turneroideae from Passifloroideae in a Stepwise Manner.</title>
        <authorList>
            <person name="Henning P.M."/>
            <person name="Roalson E.H."/>
            <person name="Mir W."/>
            <person name="McCubbin A.G."/>
            <person name="Shore J.S."/>
        </authorList>
    </citation>
    <scope>NUCLEOTIDE SEQUENCE</scope>
    <source>
        <strain evidence="3">F60SS</strain>
    </source>
</reference>
<keyword evidence="2" id="KW-0812">Transmembrane</keyword>
<feature type="transmembrane region" description="Helical" evidence="2">
    <location>
        <begin position="422"/>
        <end position="441"/>
    </location>
</feature>
<protein>
    <submittedName>
        <fullName evidence="3">Uncharacterized protein</fullName>
    </submittedName>
</protein>
<dbReference type="EMBL" id="JAKUCV010003328">
    <property type="protein sequence ID" value="KAJ4839391.1"/>
    <property type="molecule type" value="Genomic_DNA"/>
</dbReference>
<reference evidence="3" key="1">
    <citation type="submission" date="2022-02" db="EMBL/GenBank/DDBJ databases">
        <authorList>
            <person name="Henning P.M."/>
            <person name="McCubbin A.G."/>
            <person name="Shore J.S."/>
        </authorList>
    </citation>
    <scope>NUCLEOTIDE SEQUENCE</scope>
    <source>
        <strain evidence="3">F60SS</strain>
        <tissue evidence="3">Leaves</tissue>
    </source>
</reference>
<evidence type="ECO:0000256" key="2">
    <source>
        <dbReference type="SAM" id="Phobius"/>
    </source>
</evidence>
<feature type="transmembrane region" description="Helical" evidence="2">
    <location>
        <begin position="182"/>
        <end position="200"/>
    </location>
</feature>
<name>A0A9Q0FZW7_9ROSI</name>
<dbReference type="InterPro" id="IPR021924">
    <property type="entry name" value="DUF3537"/>
</dbReference>
<feature type="transmembrane region" description="Helical" evidence="2">
    <location>
        <begin position="153"/>
        <end position="170"/>
    </location>
</feature>
<feature type="transmembrane region" description="Helical" evidence="2">
    <location>
        <begin position="62"/>
        <end position="81"/>
    </location>
</feature>
<dbReference type="AlphaFoldDB" id="A0A9Q0FZW7"/>
<feature type="region of interest" description="Disordered" evidence="1">
    <location>
        <begin position="1"/>
        <end position="30"/>
    </location>
</feature>